<evidence type="ECO:0000256" key="5">
    <source>
        <dbReference type="ARBA" id="ARBA00022833"/>
    </source>
</evidence>
<keyword evidence="7" id="KW-0931">ER-Golgi transport</keyword>
<keyword evidence="7" id="KW-0333">Golgi apparatus</keyword>
<dbReference type="GO" id="GO:0008270">
    <property type="term" value="F:zinc ion binding"/>
    <property type="evidence" value="ECO:0007669"/>
    <property type="project" value="UniProtKB-UniRule"/>
</dbReference>
<dbReference type="PANTHER" id="PTHR12981:SF0">
    <property type="entry name" value="ZINC FINGER PROTEIN-LIKE 1"/>
    <property type="match status" value="1"/>
</dbReference>
<evidence type="ECO:0000256" key="6">
    <source>
        <dbReference type="PROSITE-ProRule" id="PRU00175"/>
    </source>
</evidence>
<keyword evidence="3 7" id="KW-0479">Metal-binding</keyword>
<dbReference type="InterPro" id="IPR001841">
    <property type="entry name" value="Znf_RING"/>
</dbReference>
<comment type="subcellular location">
    <subcellularLocation>
        <location evidence="1 7">Golgi apparatus</location>
        <location evidence="1 7">cis-Golgi network membrane</location>
        <topology evidence="1 7">Single-pass membrane protein</topology>
    </subcellularLocation>
</comment>
<dbReference type="Gene3D" id="3.30.40.10">
    <property type="entry name" value="Zinc/RING finger domain, C3HC4 (zinc finger)"/>
    <property type="match status" value="1"/>
</dbReference>
<dbReference type="InterPro" id="IPR039043">
    <property type="entry name" value="ZFPL1"/>
</dbReference>
<evidence type="ECO:0000256" key="2">
    <source>
        <dbReference type="ARBA" id="ARBA00022409"/>
    </source>
</evidence>
<dbReference type="InterPro" id="IPR058730">
    <property type="entry name" value="U-box_ZFPL1-like"/>
</dbReference>
<evidence type="ECO:0000256" key="3">
    <source>
        <dbReference type="ARBA" id="ARBA00022723"/>
    </source>
</evidence>
<dbReference type="Ensembl" id="ENSEBUT00000004030.1">
    <property type="protein sequence ID" value="ENSEBUP00000003648.1"/>
    <property type="gene ID" value="ENSEBUG00000002623.1"/>
</dbReference>
<feature type="domain" description="RING-type" evidence="8">
    <location>
        <begin position="25"/>
        <end position="72"/>
    </location>
</feature>
<dbReference type="InterPro" id="IPR013083">
    <property type="entry name" value="Znf_RING/FYVE/PHD"/>
</dbReference>
<keyword evidence="10" id="KW-1185">Reference proteome</keyword>
<dbReference type="GO" id="GO:0005794">
    <property type="term" value="C:Golgi apparatus"/>
    <property type="evidence" value="ECO:0007669"/>
    <property type="project" value="UniProtKB-SubCell"/>
</dbReference>
<dbReference type="GO" id="GO:0016192">
    <property type="term" value="P:vesicle-mediated transport"/>
    <property type="evidence" value="ECO:0007669"/>
    <property type="project" value="UniProtKB-KW"/>
</dbReference>
<proteinExistence type="inferred from homology"/>
<keyword evidence="4 6" id="KW-0863">Zinc-finger</keyword>
<accession>A0A8C4N7Y3</accession>
<dbReference type="Pfam" id="PF25998">
    <property type="entry name" value="U-box_ZFPL1"/>
    <property type="match status" value="1"/>
</dbReference>
<keyword evidence="5 7" id="KW-0862">Zinc</keyword>
<keyword evidence="7" id="KW-0813">Transport</keyword>
<reference evidence="9" key="1">
    <citation type="submission" date="2025-08" db="UniProtKB">
        <authorList>
            <consortium name="Ensembl"/>
        </authorList>
    </citation>
    <scope>IDENTIFICATION</scope>
</reference>
<evidence type="ECO:0000256" key="1">
    <source>
        <dbReference type="ARBA" id="ARBA00004612"/>
    </source>
</evidence>
<dbReference type="Proteomes" id="UP000694388">
    <property type="component" value="Unplaced"/>
</dbReference>
<comment type="function">
    <text evidence="7">Required for cis-Golgi integrity and efficient ER to Golgi transport.</text>
</comment>
<dbReference type="PANTHER" id="PTHR12981">
    <property type="entry name" value="ZINC FINGER PROTEIN-LIKE 1"/>
    <property type="match status" value="1"/>
</dbReference>
<dbReference type="CDD" id="cd16487">
    <property type="entry name" value="mRING-H2-C3DHC3_ZFPL1"/>
    <property type="match status" value="1"/>
</dbReference>
<evidence type="ECO:0000313" key="9">
    <source>
        <dbReference type="Ensembl" id="ENSEBUP00000003648.1"/>
    </source>
</evidence>
<dbReference type="PROSITE" id="PS50089">
    <property type="entry name" value="ZF_RING_2"/>
    <property type="match status" value="1"/>
</dbReference>
<evidence type="ECO:0000256" key="7">
    <source>
        <dbReference type="RuleBase" id="RU369078"/>
    </source>
</evidence>
<reference evidence="9" key="2">
    <citation type="submission" date="2025-09" db="UniProtKB">
        <authorList>
            <consortium name="Ensembl"/>
        </authorList>
    </citation>
    <scope>IDENTIFICATION</scope>
</reference>
<organism evidence="9 10">
    <name type="scientific">Eptatretus burgeri</name>
    <name type="common">Inshore hagfish</name>
    <dbReference type="NCBI Taxonomy" id="7764"/>
    <lineage>
        <taxon>Eukaryota</taxon>
        <taxon>Metazoa</taxon>
        <taxon>Chordata</taxon>
        <taxon>Craniata</taxon>
        <taxon>Vertebrata</taxon>
        <taxon>Cyclostomata</taxon>
        <taxon>Myxini</taxon>
        <taxon>Myxiniformes</taxon>
        <taxon>Myxinidae</taxon>
        <taxon>Eptatretinae</taxon>
        <taxon>Eptatretus</taxon>
    </lineage>
</organism>
<comment type="similarity">
    <text evidence="7">Belongs to the ZFPL1 family.</text>
</comment>
<protein>
    <recommendedName>
        <fullName evidence="2 7">Zinc finger protein-like 1</fullName>
    </recommendedName>
</protein>
<evidence type="ECO:0000256" key="4">
    <source>
        <dbReference type="ARBA" id="ARBA00022771"/>
    </source>
</evidence>
<sequence>MMFVLQCIVQSYLQWLQDSDYDATCRLCQQPLNNAETVRLICYDVFHWDCLSSAASQLPATTAPAGYQCPGCAGPIFPPLNMVSPVAMVLREMLGTASWARTSLGLPMVDESTQPPIVLQESHDTTDWSTFDAIEGAAPGDSNAVSFAPGDGRFELIGDQIDRVRYPGLGNEEKSYTTLNIPEETMPFSGTTGTQVSAQRKAHEIVREVLQFPHSSNDSDEDKYRRRPAFQWLAQWLRYLAVYGEGLYCYTSTNQPRSSPINVFGKFHIIFFFESFHLISPEASQLTPSDLH</sequence>
<dbReference type="SUPFAM" id="SSF57850">
    <property type="entry name" value="RING/U-box"/>
    <property type="match status" value="1"/>
</dbReference>
<name>A0A8C4N7Y3_EPTBU</name>
<evidence type="ECO:0000259" key="8">
    <source>
        <dbReference type="PROSITE" id="PS50089"/>
    </source>
</evidence>
<dbReference type="AlphaFoldDB" id="A0A8C4N7Y3"/>
<comment type="domain">
    <text evidence="7">The B box-type and RING-type zinc fingers although degenerate play a central role in function of the protein.</text>
</comment>
<dbReference type="GeneTree" id="ENSGT00390000009753"/>
<evidence type="ECO:0000313" key="10">
    <source>
        <dbReference type="Proteomes" id="UP000694388"/>
    </source>
</evidence>